<proteinExistence type="predicted"/>
<organism evidence="1 2">
    <name type="scientific">Aspergillus tubingensis (strain CBS 134.48)</name>
    <dbReference type="NCBI Taxonomy" id="767770"/>
    <lineage>
        <taxon>Eukaryota</taxon>
        <taxon>Fungi</taxon>
        <taxon>Dikarya</taxon>
        <taxon>Ascomycota</taxon>
        <taxon>Pezizomycotina</taxon>
        <taxon>Eurotiomycetes</taxon>
        <taxon>Eurotiomycetidae</taxon>
        <taxon>Eurotiales</taxon>
        <taxon>Aspergillaceae</taxon>
        <taxon>Aspergillus</taxon>
        <taxon>Aspergillus subgen. Circumdati</taxon>
    </lineage>
</organism>
<dbReference type="Proteomes" id="UP000184304">
    <property type="component" value="Unassembled WGS sequence"/>
</dbReference>
<dbReference type="AlphaFoldDB" id="A0A1L9N8D9"/>
<dbReference type="VEuPathDB" id="FungiDB:ASPTUDRAFT_119307"/>
<protein>
    <submittedName>
        <fullName evidence="1">Uncharacterized protein</fullName>
    </submittedName>
</protein>
<dbReference type="EMBL" id="KV878198">
    <property type="protein sequence ID" value="OJI85607.1"/>
    <property type="molecule type" value="Genomic_DNA"/>
</dbReference>
<gene>
    <name evidence="1" type="ORF">ASPTUDRAFT_119307</name>
</gene>
<keyword evidence="2" id="KW-1185">Reference proteome</keyword>
<evidence type="ECO:0000313" key="1">
    <source>
        <dbReference type="EMBL" id="OJI85607.1"/>
    </source>
</evidence>
<evidence type="ECO:0000313" key="2">
    <source>
        <dbReference type="Proteomes" id="UP000184304"/>
    </source>
</evidence>
<accession>A0A1L9N8D9</accession>
<name>A0A1L9N8D9_ASPTC</name>
<sequence>MWLLGTPWVVQIEDCVLKPAICARRAAAGANSRLILPASQHQSQSICSFGHRTYSKGPVTEKPVVACIKRSVVCISNAEWSFRGELKPSLVEVPLSWDPQMQVIDGKIRVIRIIAAADMTFRPGRVSNQPVQTKVKISRWEHRSPAPGGVMGGGGGRGGHKQVQFWLYIGGMLGTDEIKFMEWKKKACPRQGELCRRTSL</sequence>
<reference evidence="2" key="1">
    <citation type="journal article" date="2017" name="Genome Biol.">
        <title>Comparative genomics reveals high biological diversity and specific adaptations in the industrially and medically important fungal genus Aspergillus.</title>
        <authorList>
            <person name="de Vries R.P."/>
            <person name="Riley R."/>
            <person name="Wiebenga A."/>
            <person name="Aguilar-Osorio G."/>
            <person name="Amillis S."/>
            <person name="Uchima C.A."/>
            <person name="Anderluh G."/>
            <person name="Asadollahi M."/>
            <person name="Askin M."/>
            <person name="Barry K."/>
            <person name="Battaglia E."/>
            <person name="Bayram O."/>
            <person name="Benocci T."/>
            <person name="Braus-Stromeyer S.A."/>
            <person name="Caldana C."/>
            <person name="Canovas D."/>
            <person name="Cerqueira G.C."/>
            <person name="Chen F."/>
            <person name="Chen W."/>
            <person name="Choi C."/>
            <person name="Clum A."/>
            <person name="Dos Santos R.A."/>
            <person name="Damasio A.R."/>
            <person name="Diallinas G."/>
            <person name="Emri T."/>
            <person name="Fekete E."/>
            <person name="Flipphi M."/>
            <person name="Freyberg S."/>
            <person name="Gallo A."/>
            <person name="Gournas C."/>
            <person name="Habgood R."/>
            <person name="Hainaut M."/>
            <person name="Harispe M.L."/>
            <person name="Henrissat B."/>
            <person name="Hilden K.S."/>
            <person name="Hope R."/>
            <person name="Hossain A."/>
            <person name="Karabika E."/>
            <person name="Karaffa L."/>
            <person name="Karanyi Z."/>
            <person name="Krasevec N."/>
            <person name="Kuo A."/>
            <person name="Kusch H."/>
            <person name="LaButti K."/>
            <person name="Lagendijk E.L."/>
            <person name="Lapidus A."/>
            <person name="Levasseur A."/>
            <person name="Lindquist E."/>
            <person name="Lipzen A."/>
            <person name="Logrieco A.F."/>
            <person name="MacCabe A."/>
            <person name="Maekelae M.R."/>
            <person name="Malavazi I."/>
            <person name="Melin P."/>
            <person name="Meyer V."/>
            <person name="Mielnichuk N."/>
            <person name="Miskei M."/>
            <person name="Molnar A.P."/>
            <person name="Mule G."/>
            <person name="Ngan C.Y."/>
            <person name="Orejas M."/>
            <person name="Orosz E."/>
            <person name="Ouedraogo J.P."/>
            <person name="Overkamp K.M."/>
            <person name="Park H.-S."/>
            <person name="Perrone G."/>
            <person name="Piumi F."/>
            <person name="Punt P.J."/>
            <person name="Ram A.F."/>
            <person name="Ramon A."/>
            <person name="Rauscher S."/>
            <person name="Record E."/>
            <person name="Riano-Pachon D.M."/>
            <person name="Robert V."/>
            <person name="Roehrig J."/>
            <person name="Ruller R."/>
            <person name="Salamov A."/>
            <person name="Salih N.S."/>
            <person name="Samson R.A."/>
            <person name="Sandor E."/>
            <person name="Sanguinetti M."/>
            <person name="Schuetze T."/>
            <person name="Sepcic K."/>
            <person name="Shelest E."/>
            <person name="Sherlock G."/>
            <person name="Sophianopoulou V."/>
            <person name="Squina F.M."/>
            <person name="Sun H."/>
            <person name="Susca A."/>
            <person name="Todd R.B."/>
            <person name="Tsang A."/>
            <person name="Unkles S.E."/>
            <person name="van de Wiele N."/>
            <person name="van Rossen-Uffink D."/>
            <person name="Oliveira J.V."/>
            <person name="Vesth T.C."/>
            <person name="Visser J."/>
            <person name="Yu J.-H."/>
            <person name="Zhou M."/>
            <person name="Andersen M.R."/>
            <person name="Archer D.B."/>
            <person name="Baker S.E."/>
            <person name="Benoit I."/>
            <person name="Brakhage A.A."/>
            <person name="Braus G.H."/>
            <person name="Fischer R."/>
            <person name="Frisvad J.C."/>
            <person name="Goldman G.H."/>
            <person name="Houbraken J."/>
            <person name="Oakley B."/>
            <person name="Pocsi I."/>
            <person name="Scazzocchio C."/>
            <person name="Seiboth B."/>
            <person name="vanKuyk P.A."/>
            <person name="Wortman J."/>
            <person name="Dyer P.S."/>
            <person name="Grigoriev I.V."/>
        </authorList>
    </citation>
    <scope>NUCLEOTIDE SEQUENCE [LARGE SCALE GENOMIC DNA]</scope>
    <source>
        <strain evidence="2">CBS 134.48</strain>
    </source>
</reference>